<organism evidence="3 4">
    <name type="scientific">Fusarium torreyae</name>
    <dbReference type="NCBI Taxonomy" id="1237075"/>
    <lineage>
        <taxon>Eukaryota</taxon>
        <taxon>Fungi</taxon>
        <taxon>Dikarya</taxon>
        <taxon>Ascomycota</taxon>
        <taxon>Pezizomycotina</taxon>
        <taxon>Sordariomycetes</taxon>
        <taxon>Hypocreomycetidae</taxon>
        <taxon>Hypocreales</taxon>
        <taxon>Nectriaceae</taxon>
        <taxon>Fusarium</taxon>
    </lineage>
</organism>
<proteinExistence type="predicted"/>
<dbReference type="EMBL" id="JAOQAZ010000008">
    <property type="protein sequence ID" value="KAJ4264488.1"/>
    <property type="molecule type" value="Genomic_DNA"/>
</dbReference>
<keyword evidence="4" id="KW-1185">Reference proteome</keyword>
<gene>
    <name evidence="3" type="ORF">NW762_005688</name>
</gene>
<evidence type="ECO:0000313" key="4">
    <source>
        <dbReference type="Proteomes" id="UP001152049"/>
    </source>
</evidence>
<accession>A0A9W8S5J5</accession>
<feature type="region of interest" description="Disordered" evidence="2">
    <location>
        <begin position="1"/>
        <end position="47"/>
    </location>
</feature>
<name>A0A9W8S5J5_9HYPO</name>
<feature type="coiled-coil region" evidence="1">
    <location>
        <begin position="66"/>
        <end position="114"/>
    </location>
</feature>
<evidence type="ECO:0000256" key="2">
    <source>
        <dbReference type="SAM" id="MobiDB-lite"/>
    </source>
</evidence>
<dbReference type="Proteomes" id="UP001152049">
    <property type="component" value="Unassembled WGS sequence"/>
</dbReference>
<keyword evidence="1" id="KW-0175">Coiled coil</keyword>
<evidence type="ECO:0000313" key="3">
    <source>
        <dbReference type="EMBL" id="KAJ4264488.1"/>
    </source>
</evidence>
<evidence type="ECO:0000256" key="1">
    <source>
        <dbReference type="SAM" id="Coils"/>
    </source>
</evidence>
<sequence length="119" mass="13223">MAPPNDDFAPSDPVDERKVPSSLPNDGNSAGRPGQSASAPIPKSERAIDRFAKESRVARWEHGARIEALEDQLSTCLKENEQHRQRFEAAERENIELRKDIAGLKADIKNLQAVHREAA</sequence>
<comment type="caution">
    <text evidence="3">The sequence shown here is derived from an EMBL/GenBank/DDBJ whole genome shotgun (WGS) entry which is preliminary data.</text>
</comment>
<protein>
    <submittedName>
        <fullName evidence="3">Uncharacterized protein</fullName>
    </submittedName>
</protein>
<reference evidence="3" key="1">
    <citation type="submission" date="2022-09" db="EMBL/GenBank/DDBJ databases">
        <title>Fusarium specimens isolated from Avocado Roots.</title>
        <authorList>
            <person name="Stajich J."/>
            <person name="Roper C."/>
            <person name="Heimlech-Rivalta G."/>
        </authorList>
    </citation>
    <scope>NUCLEOTIDE SEQUENCE</scope>
    <source>
        <strain evidence="3">CF00136</strain>
    </source>
</reference>
<dbReference type="AlphaFoldDB" id="A0A9W8S5J5"/>